<feature type="compositionally biased region" description="Basic and acidic residues" evidence="1">
    <location>
        <begin position="10"/>
        <end position="28"/>
    </location>
</feature>
<feature type="compositionally biased region" description="Pro residues" evidence="1">
    <location>
        <begin position="204"/>
        <end position="213"/>
    </location>
</feature>
<feature type="region of interest" description="Disordered" evidence="1">
    <location>
        <begin position="135"/>
        <end position="227"/>
    </location>
</feature>
<dbReference type="AlphaFoldDB" id="A0A1U9R1F8"/>
<dbReference type="KEGG" id="snw:BBN63_33310"/>
<accession>A0A1U9R1F8</accession>
<evidence type="ECO:0000256" key="2">
    <source>
        <dbReference type="SAM" id="Phobius"/>
    </source>
</evidence>
<feature type="compositionally biased region" description="Low complexity" evidence="1">
    <location>
        <begin position="173"/>
        <end position="187"/>
    </location>
</feature>
<keyword evidence="2" id="KW-0472">Membrane</keyword>
<organism evidence="3 4">
    <name type="scientific">Streptomyces niveus</name>
    <name type="common">Streptomyces spheroides</name>
    <dbReference type="NCBI Taxonomy" id="193462"/>
    <lineage>
        <taxon>Bacteria</taxon>
        <taxon>Bacillati</taxon>
        <taxon>Actinomycetota</taxon>
        <taxon>Actinomycetes</taxon>
        <taxon>Kitasatosporales</taxon>
        <taxon>Streptomycetaceae</taxon>
        <taxon>Streptomyces</taxon>
    </lineage>
</organism>
<sequence length="384" mass="40418">MPLDPTPPTHSDHYEEQPHPDAAERAGSRDPMTGSGEEPIRKLLWTAATYRPLEEVAALVMLLKRTGEVPNPGDEALRVAAVARPIDEVMRLVALLNEPPHEIDEADTTLRAAAVGRPIEEVAQLVSYLGTHENEPHFGAAHRSPERGEPVPTLFDRPDEQDEQDEHDPYQGPAEPADPAAHAARAARAPEARRVAPWTSAPAGPLPEVPRPAPTEGRRPTTGPAARTVSTTLRSPLRWPAAAALLACGVIHLPTDFAGVRSGGYADAVSLVVTVFCLVFGVWLAAADSARIWAAGAATAVGIIAAHTLSGLGTVDLLRSSLGADFAWASLAALGCAAVALVLAGTVLTLRQKTAQKSAEKPARNTAQQASRRSSAARGVTNDA</sequence>
<dbReference type="Proteomes" id="UP000189677">
    <property type="component" value="Chromosome"/>
</dbReference>
<reference evidence="3 4" key="1">
    <citation type="submission" date="2016-11" db="EMBL/GenBank/DDBJ databases">
        <title>Complete genome sequence of Streptomyces niveus SCSIO 3406.</title>
        <authorList>
            <person name="Zhu Q."/>
            <person name="Cheng W."/>
            <person name="Song Y."/>
            <person name="Li Q."/>
            <person name="Ju J."/>
        </authorList>
    </citation>
    <scope>NUCLEOTIDE SEQUENCE [LARGE SCALE GENOMIC DNA]</scope>
    <source>
        <strain evidence="3 4">SCSIO 3406</strain>
    </source>
</reference>
<keyword evidence="4" id="KW-1185">Reference proteome</keyword>
<keyword evidence="2" id="KW-1133">Transmembrane helix</keyword>
<dbReference type="RefSeq" id="WP_203233664.1">
    <property type="nucleotide sequence ID" value="NZ_CP018047.1"/>
</dbReference>
<gene>
    <name evidence="3" type="ORF">BBN63_33310</name>
</gene>
<evidence type="ECO:0000313" key="3">
    <source>
        <dbReference type="EMBL" id="AQU70332.1"/>
    </source>
</evidence>
<keyword evidence="2" id="KW-0812">Transmembrane</keyword>
<evidence type="ECO:0000313" key="4">
    <source>
        <dbReference type="Proteomes" id="UP000189677"/>
    </source>
</evidence>
<feature type="region of interest" description="Disordered" evidence="1">
    <location>
        <begin position="355"/>
        <end position="384"/>
    </location>
</feature>
<proteinExistence type="predicted"/>
<name>A0A1U9R1F8_STRNV</name>
<feature type="transmembrane region" description="Helical" evidence="2">
    <location>
        <begin position="292"/>
        <end position="314"/>
    </location>
</feature>
<evidence type="ECO:0000256" key="1">
    <source>
        <dbReference type="SAM" id="MobiDB-lite"/>
    </source>
</evidence>
<feature type="region of interest" description="Disordered" evidence="1">
    <location>
        <begin position="1"/>
        <end position="40"/>
    </location>
</feature>
<feature type="transmembrane region" description="Helical" evidence="2">
    <location>
        <begin position="265"/>
        <end position="285"/>
    </location>
</feature>
<protein>
    <submittedName>
        <fullName evidence="3">Uncharacterized protein</fullName>
    </submittedName>
</protein>
<feature type="transmembrane region" description="Helical" evidence="2">
    <location>
        <begin position="326"/>
        <end position="350"/>
    </location>
</feature>
<dbReference type="EMBL" id="CP018047">
    <property type="protein sequence ID" value="AQU70332.1"/>
    <property type="molecule type" value="Genomic_DNA"/>
</dbReference>